<proteinExistence type="predicted"/>
<evidence type="ECO:0000313" key="1">
    <source>
        <dbReference type="EMBL" id="AUV59117.1"/>
    </source>
</evidence>
<reference evidence="1 2" key="1">
    <citation type="submission" date="2018-01" db="EMBL/GenBank/DDBJ databases">
        <title>Complete genome of Klebsiella pneumoniae bacteriophage vB_KpnM_KpS110.</title>
        <authorList>
            <person name="Verevkin V.V."/>
            <person name="Solovieva E.V."/>
            <person name="Krasilnikova V.M."/>
            <person name="Kislichkina A.A."/>
            <person name="Volozhantsev N.V."/>
        </authorList>
    </citation>
    <scope>NUCLEOTIDE SEQUENCE [LARGE SCALE GENOMIC DNA]</scope>
</reference>
<sequence>MTCISVPHYIIAFNEQDTGKTPLVFMESQLHINKLVKFILGGCHIYKKTKHFASMNIISVSDPYVINEFNSLPMRCLTLPDVKKCEDFVNAHKNGNVRDAIPDYERLIQQAYPDLDSHMDERKGLLCIRIWAIDIESVDYSSQKLLFTKEADALSVVELFRSAM</sequence>
<gene>
    <name evidence="1" type="ORF">kps110_001</name>
</gene>
<keyword evidence="2" id="KW-1185">Reference proteome</keyword>
<evidence type="ECO:0000313" key="2">
    <source>
        <dbReference type="Proteomes" id="UP000241603"/>
    </source>
</evidence>
<protein>
    <submittedName>
        <fullName evidence="1">Uncharacterized protein</fullName>
    </submittedName>
</protein>
<accession>A0A2K9VA80</accession>
<organism evidence="1 2">
    <name type="scientific">Klebsiella phage vB_KpnM_KpS110</name>
    <dbReference type="NCBI Taxonomy" id="2079262"/>
    <lineage>
        <taxon>Viruses</taxon>
        <taxon>Duplodnaviria</taxon>
        <taxon>Heunggongvirae</taxon>
        <taxon>Uroviricota</taxon>
        <taxon>Caudoviricetes</taxon>
        <taxon>Pantevenvirales</taxon>
        <taxon>Ackermannviridae</taxon>
        <taxon>Taipeivirus</taxon>
        <taxon>Taipeivirus KpS110</taxon>
    </lineage>
</organism>
<dbReference type="EMBL" id="MG770379">
    <property type="protein sequence ID" value="AUV59117.1"/>
    <property type="molecule type" value="Genomic_DNA"/>
</dbReference>
<name>A0A2K9VA80_9CAUD</name>
<dbReference type="Proteomes" id="UP000241603">
    <property type="component" value="Segment"/>
</dbReference>